<dbReference type="NCBIfam" id="NF006000">
    <property type="entry name" value="PRK08130.1"/>
    <property type="match status" value="1"/>
</dbReference>
<keyword evidence="4" id="KW-0862">Zinc</keyword>
<evidence type="ECO:0000256" key="3">
    <source>
        <dbReference type="ARBA" id="ARBA00022723"/>
    </source>
</evidence>
<dbReference type="GO" id="GO:0016832">
    <property type="term" value="F:aldehyde-lyase activity"/>
    <property type="evidence" value="ECO:0007669"/>
    <property type="project" value="InterPro"/>
</dbReference>
<protein>
    <recommendedName>
        <fullName evidence="9">3-oxo-tetronate 4-phosphate decarboxylase</fullName>
        <ecNumber evidence="8">4.1.1.104</ecNumber>
    </recommendedName>
</protein>
<dbReference type="PANTHER" id="PTHR22789">
    <property type="entry name" value="FUCULOSE PHOSPHATE ALDOLASE"/>
    <property type="match status" value="1"/>
</dbReference>
<evidence type="ECO:0000256" key="8">
    <source>
        <dbReference type="ARBA" id="ARBA00044772"/>
    </source>
</evidence>
<comment type="caution">
    <text evidence="13">The sequence shown here is derived from an EMBL/GenBank/DDBJ whole genome shotgun (WGS) entry which is preliminary data.</text>
</comment>
<feature type="domain" description="Class II aldolase/adducin N-terminal" evidence="12">
    <location>
        <begin position="8"/>
        <end position="187"/>
    </location>
</feature>
<comment type="similarity">
    <text evidence="2">Belongs to the aldolase class II family. AraD/FucA subfamily.</text>
</comment>
<keyword evidence="5" id="KW-0456">Lyase</keyword>
<name>A0A2T3NDD4_9GAMM</name>
<keyword evidence="3" id="KW-0479">Metal-binding</keyword>
<dbReference type="Gene3D" id="3.40.225.10">
    <property type="entry name" value="Class II aldolase/adducin N-terminal domain"/>
    <property type="match status" value="1"/>
</dbReference>
<dbReference type="InterPro" id="IPR050013">
    <property type="entry name" value="OtnC"/>
</dbReference>
<dbReference type="FunFam" id="3.40.225.10:FF:000008">
    <property type="entry name" value="Sugar aldolase"/>
    <property type="match status" value="1"/>
</dbReference>
<dbReference type="Proteomes" id="UP000241346">
    <property type="component" value="Unassembled WGS sequence"/>
</dbReference>
<dbReference type="SUPFAM" id="SSF53639">
    <property type="entry name" value="AraD/HMP-PK domain-like"/>
    <property type="match status" value="1"/>
</dbReference>
<gene>
    <name evidence="13" type="ORF">C9J01_13530</name>
</gene>
<evidence type="ECO:0000256" key="2">
    <source>
        <dbReference type="ARBA" id="ARBA00010037"/>
    </source>
</evidence>
<evidence type="ECO:0000313" key="13">
    <source>
        <dbReference type="EMBL" id="PSW12202.1"/>
    </source>
</evidence>
<sequence>MTEHQQRLQLVELAKSLFDRGYATGGAGNLSVKLEDGRVLATPTGASFGRLTAETLSVVDMEGNHLAGDKPSKEVSFHLAIYQNRPQANAIVHLHSTYLTALSCLTDLDPANAIKPFTPYYVMRVGQLPVVPYFNPGDPNIGVELGRLAPNHRAYLLANHGPVVTGSNLIEAVDNAEELEETAKLSFILKSSTVAYLSNENVRTLSSKKA</sequence>
<dbReference type="InterPro" id="IPR001303">
    <property type="entry name" value="Aldolase_II/adducin_N"/>
</dbReference>
<evidence type="ECO:0000256" key="1">
    <source>
        <dbReference type="ARBA" id="ARBA00001947"/>
    </source>
</evidence>
<dbReference type="GO" id="GO:0005829">
    <property type="term" value="C:cytosol"/>
    <property type="evidence" value="ECO:0007669"/>
    <property type="project" value="TreeGrafter"/>
</dbReference>
<evidence type="ECO:0000256" key="4">
    <source>
        <dbReference type="ARBA" id="ARBA00022833"/>
    </source>
</evidence>
<dbReference type="InterPro" id="IPR050197">
    <property type="entry name" value="Aldolase_class_II_sugar_metab"/>
</dbReference>
<dbReference type="GO" id="GO:0046872">
    <property type="term" value="F:metal ion binding"/>
    <property type="evidence" value="ECO:0007669"/>
    <property type="project" value="UniProtKB-KW"/>
</dbReference>
<evidence type="ECO:0000313" key="14">
    <source>
        <dbReference type="Proteomes" id="UP000241346"/>
    </source>
</evidence>
<evidence type="ECO:0000256" key="6">
    <source>
        <dbReference type="ARBA" id="ARBA00023277"/>
    </source>
</evidence>
<dbReference type="EMBL" id="PYMB01000005">
    <property type="protein sequence ID" value="PSW12202.1"/>
    <property type="molecule type" value="Genomic_DNA"/>
</dbReference>
<keyword evidence="6" id="KW-0119">Carbohydrate metabolism</keyword>
<dbReference type="NCBIfam" id="NF043034">
    <property type="entry name" value="OxoTetrPhDc"/>
    <property type="match status" value="1"/>
</dbReference>
<dbReference type="SMART" id="SM01007">
    <property type="entry name" value="Aldolase_II"/>
    <property type="match status" value="1"/>
</dbReference>
<dbReference type="AlphaFoldDB" id="A0A2T3NDD4"/>
<dbReference type="PANTHER" id="PTHR22789:SF0">
    <property type="entry name" value="3-OXO-TETRONATE 4-PHOSPHATE DECARBOXYLASE-RELATED"/>
    <property type="match status" value="1"/>
</dbReference>
<evidence type="ECO:0000256" key="7">
    <source>
        <dbReference type="ARBA" id="ARBA00044745"/>
    </source>
</evidence>
<evidence type="ECO:0000256" key="11">
    <source>
        <dbReference type="ARBA" id="ARBA00048603"/>
    </source>
</evidence>
<organism evidence="13 14">
    <name type="scientific">Photobacterium rosenbergii</name>
    <dbReference type="NCBI Taxonomy" id="294936"/>
    <lineage>
        <taxon>Bacteria</taxon>
        <taxon>Pseudomonadati</taxon>
        <taxon>Pseudomonadota</taxon>
        <taxon>Gammaproteobacteria</taxon>
        <taxon>Vibrionales</taxon>
        <taxon>Vibrionaceae</taxon>
        <taxon>Photobacterium</taxon>
    </lineage>
</organism>
<comment type="function">
    <text evidence="7">Catalyzes the decarboxylation of 3-oxo-tetronate 4-phosphate to dihydroxyacetone phosphate (DHAP) and CO(2).</text>
</comment>
<evidence type="ECO:0000256" key="5">
    <source>
        <dbReference type="ARBA" id="ARBA00023239"/>
    </source>
</evidence>
<dbReference type="OrthoDB" id="5500703at2"/>
<comment type="catalytic activity">
    <reaction evidence="11">
        <text>3-dehydro-4-O-phospho-L-erythronate + H(+) = dihydroxyacetone phosphate + CO2</text>
        <dbReference type="Rhea" id="RHEA:52404"/>
        <dbReference type="ChEBI" id="CHEBI:15378"/>
        <dbReference type="ChEBI" id="CHEBI:16526"/>
        <dbReference type="ChEBI" id="CHEBI:57642"/>
        <dbReference type="ChEBI" id="CHEBI:136592"/>
        <dbReference type="EC" id="4.1.1.104"/>
    </reaction>
</comment>
<accession>A0A2T3NDD4</accession>
<dbReference type="GO" id="GO:0019323">
    <property type="term" value="P:pentose catabolic process"/>
    <property type="evidence" value="ECO:0007669"/>
    <property type="project" value="InterPro"/>
</dbReference>
<proteinExistence type="inferred from homology"/>
<dbReference type="RefSeq" id="WP_107298692.1">
    <property type="nucleotide sequence ID" value="NZ_PYMB01000005.1"/>
</dbReference>
<dbReference type="InterPro" id="IPR036409">
    <property type="entry name" value="Aldolase_II/adducin_N_sf"/>
</dbReference>
<evidence type="ECO:0000256" key="9">
    <source>
        <dbReference type="ARBA" id="ARBA00044803"/>
    </source>
</evidence>
<comment type="cofactor">
    <cofactor evidence="1">
        <name>Zn(2+)</name>
        <dbReference type="ChEBI" id="CHEBI:29105"/>
    </cofactor>
</comment>
<dbReference type="EC" id="4.1.1.104" evidence="8"/>
<comment type="catalytic activity">
    <reaction evidence="10">
        <text>3-dehydro-4-O-phospho-D-erythronate + H(+) = dihydroxyacetone phosphate + CO2</text>
        <dbReference type="Rhea" id="RHEA:52416"/>
        <dbReference type="ChEBI" id="CHEBI:15378"/>
        <dbReference type="ChEBI" id="CHEBI:16526"/>
        <dbReference type="ChEBI" id="CHEBI:57642"/>
        <dbReference type="ChEBI" id="CHEBI:136593"/>
        <dbReference type="EC" id="4.1.1.104"/>
    </reaction>
</comment>
<dbReference type="Pfam" id="PF00596">
    <property type="entry name" value="Aldolase_II"/>
    <property type="match status" value="1"/>
</dbReference>
<evidence type="ECO:0000259" key="12">
    <source>
        <dbReference type="SMART" id="SM01007"/>
    </source>
</evidence>
<reference evidence="13 14" key="1">
    <citation type="submission" date="2018-03" db="EMBL/GenBank/DDBJ databases">
        <title>Whole genome sequencing of Histamine producing bacteria.</title>
        <authorList>
            <person name="Butler K."/>
        </authorList>
    </citation>
    <scope>NUCLEOTIDE SEQUENCE [LARGE SCALE GENOMIC DNA]</scope>
    <source>
        <strain evidence="13 14">DSM 19138</strain>
    </source>
</reference>
<evidence type="ECO:0000256" key="10">
    <source>
        <dbReference type="ARBA" id="ARBA00047520"/>
    </source>
</evidence>